<comment type="caution">
    <text evidence="2">The sequence shown here is derived from an EMBL/GenBank/DDBJ whole genome shotgun (WGS) entry which is preliminary data.</text>
</comment>
<evidence type="ECO:0000313" key="2">
    <source>
        <dbReference type="EMBL" id="KAJ7320716.1"/>
    </source>
</evidence>
<name>A0AAD6ZEU3_9AGAR</name>
<dbReference type="Proteomes" id="UP001218218">
    <property type="component" value="Unassembled WGS sequence"/>
</dbReference>
<dbReference type="AlphaFoldDB" id="A0AAD6ZEU3"/>
<organism evidence="2 3">
    <name type="scientific">Mycena albidolilacea</name>
    <dbReference type="NCBI Taxonomy" id="1033008"/>
    <lineage>
        <taxon>Eukaryota</taxon>
        <taxon>Fungi</taxon>
        <taxon>Dikarya</taxon>
        <taxon>Basidiomycota</taxon>
        <taxon>Agaricomycotina</taxon>
        <taxon>Agaricomycetes</taxon>
        <taxon>Agaricomycetidae</taxon>
        <taxon>Agaricales</taxon>
        <taxon>Marasmiineae</taxon>
        <taxon>Mycenaceae</taxon>
        <taxon>Mycena</taxon>
    </lineage>
</organism>
<sequence length="403" mass="42969">MAQSTGSKAIPQEKPLDPGEQFDLETGFAGEEEEPLLDKGKSRARADSLSSVSDKGDGDGVLLENLEGARPRDDAWKEVVDDDTDNDEQGSASAGANLAEGRLADSSPSKEAQGGLNRYRSARIKDLERKKKREEEERRKAQEVEALVVKERADAKKRKKKEQGGAAAKSQGGQLAAATFGPSSLSKRPTATTPGTVTPNAKRARKAIQTPEQTEIREVPSPSEADAALLTAESSKRPAKRARNRKVSFSNSVALADATTDAPPAKRKAFAPKVITPGAQGSPAEAFSPTAGLQGLRDEHDEQGRFIMPPERLLQIIQSAAAELAALQTAEAMKVLTESGVDHEVGRRSSRGNRIGGCGPENRTPQWVLWCSGDLVPTEPIAEGILGNTNTWAVDPEAEPQSA</sequence>
<feature type="compositionally biased region" description="Low complexity" evidence="1">
    <location>
        <begin position="164"/>
        <end position="178"/>
    </location>
</feature>
<dbReference type="EMBL" id="JARIHO010000053">
    <property type="protein sequence ID" value="KAJ7320716.1"/>
    <property type="molecule type" value="Genomic_DNA"/>
</dbReference>
<evidence type="ECO:0000313" key="3">
    <source>
        <dbReference type="Proteomes" id="UP001218218"/>
    </source>
</evidence>
<feature type="compositionally biased region" description="Basic and acidic residues" evidence="1">
    <location>
        <begin position="36"/>
        <end position="46"/>
    </location>
</feature>
<feature type="compositionally biased region" description="Basic residues" evidence="1">
    <location>
        <begin position="237"/>
        <end position="246"/>
    </location>
</feature>
<reference evidence="2" key="1">
    <citation type="submission" date="2023-03" db="EMBL/GenBank/DDBJ databases">
        <title>Massive genome expansion in bonnet fungi (Mycena s.s.) driven by repeated elements and novel gene families across ecological guilds.</title>
        <authorList>
            <consortium name="Lawrence Berkeley National Laboratory"/>
            <person name="Harder C.B."/>
            <person name="Miyauchi S."/>
            <person name="Viragh M."/>
            <person name="Kuo A."/>
            <person name="Thoen E."/>
            <person name="Andreopoulos B."/>
            <person name="Lu D."/>
            <person name="Skrede I."/>
            <person name="Drula E."/>
            <person name="Henrissat B."/>
            <person name="Morin E."/>
            <person name="Kohler A."/>
            <person name="Barry K."/>
            <person name="LaButti K."/>
            <person name="Morin E."/>
            <person name="Salamov A."/>
            <person name="Lipzen A."/>
            <person name="Mereny Z."/>
            <person name="Hegedus B."/>
            <person name="Baldrian P."/>
            <person name="Stursova M."/>
            <person name="Weitz H."/>
            <person name="Taylor A."/>
            <person name="Grigoriev I.V."/>
            <person name="Nagy L.G."/>
            <person name="Martin F."/>
            <person name="Kauserud H."/>
        </authorList>
    </citation>
    <scope>NUCLEOTIDE SEQUENCE</scope>
    <source>
        <strain evidence="2">CBHHK002</strain>
    </source>
</reference>
<protein>
    <submittedName>
        <fullName evidence="2">Uncharacterized protein</fullName>
    </submittedName>
</protein>
<feature type="compositionally biased region" description="Polar residues" evidence="1">
    <location>
        <begin position="181"/>
        <end position="199"/>
    </location>
</feature>
<keyword evidence="3" id="KW-1185">Reference proteome</keyword>
<proteinExistence type="predicted"/>
<feature type="region of interest" description="Disordered" evidence="1">
    <location>
        <begin position="1"/>
        <end position="247"/>
    </location>
</feature>
<feature type="compositionally biased region" description="Basic and acidic residues" evidence="1">
    <location>
        <begin position="67"/>
        <end position="79"/>
    </location>
</feature>
<feature type="compositionally biased region" description="Basic and acidic residues" evidence="1">
    <location>
        <begin position="123"/>
        <end position="154"/>
    </location>
</feature>
<gene>
    <name evidence="2" type="ORF">DFH08DRAFT_890070</name>
</gene>
<evidence type="ECO:0000256" key="1">
    <source>
        <dbReference type="SAM" id="MobiDB-lite"/>
    </source>
</evidence>
<accession>A0AAD6ZEU3</accession>